<evidence type="ECO:0000256" key="1">
    <source>
        <dbReference type="SAM" id="MobiDB-lite"/>
    </source>
</evidence>
<accession>A0A8K0J5W2</accession>
<dbReference type="OrthoDB" id="4934281at2759"/>
<proteinExistence type="predicted"/>
<evidence type="ECO:0000313" key="3">
    <source>
        <dbReference type="EMBL" id="KAG5925429.1"/>
    </source>
</evidence>
<gene>
    <name evidence="3" type="ORF">E4U42_004306</name>
</gene>
<organism evidence="3 4">
    <name type="scientific">Claviceps africana</name>
    <dbReference type="NCBI Taxonomy" id="83212"/>
    <lineage>
        <taxon>Eukaryota</taxon>
        <taxon>Fungi</taxon>
        <taxon>Dikarya</taxon>
        <taxon>Ascomycota</taxon>
        <taxon>Pezizomycotina</taxon>
        <taxon>Sordariomycetes</taxon>
        <taxon>Hypocreomycetidae</taxon>
        <taxon>Hypocreales</taxon>
        <taxon>Clavicipitaceae</taxon>
        <taxon>Claviceps</taxon>
    </lineage>
</organism>
<evidence type="ECO:0000313" key="4">
    <source>
        <dbReference type="Proteomes" id="UP000811619"/>
    </source>
</evidence>
<dbReference type="AlphaFoldDB" id="A0A8K0J5W2"/>
<comment type="caution">
    <text evidence="3">The sequence shown here is derived from an EMBL/GenBank/DDBJ whole genome shotgun (WGS) entry which is preliminary data.</text>
</comment>
<sequence>MHIFRNDGHSTQFVGRHPAESGHLFTREQDIDPPARYGIMIALAISSGAFFVACIGLTIALCDWRMRYLQLRKYLDERGFALPDRTTTRHEASAEVPGGQEASEAGETRVSGAL</sequence>
<name>A0A8K0J5W2_9HYPO</name>
<evidence type="ECO:0000256" key="2">
    <source>
        <dbReference type="SAM" id="Phobius"/>
    </source>
</evidence>
<reference evidence="3" key="1">
    <citation type="journal article" date="2020" name="bioRxiv">
        <title>Whole genome comparisons of ergot fungi reveals the divergence and evolution of species within the genus Claviceps are the result of varying mechanisms driving genome evolution and host range expansion.</title>
        <authorList>
            <person name="Wyka S.A."/>
            <person name="Mondo S.J."/>
            <person name="Liu M."/>
            <person name="Dettman J."/>
            <person name="Nalam V."/>
            <person name="Broders K.D."/>
        </authorList>
    </citation>
    <scope>NUCLEOTIDE SEQUENCE</scope>
    <source>
        <strain evidence="3">CCC 489</strain>
    </source>
</reference>
<protein>
    <submittedName>
        <fullName evidence="3">Uncharacterized protein</fullName>
    </submittedName>
</protein>
<keyword evidence="4" id="KW-1185">Reference proteome</keyword>
<keyword evidence="2" id="KW-0812">Transmembrane</keyword>
<feature type="region of interest" description="Disordered" evidence="1">
    <location>
        <begin position="86"/>
        <end position="114"/>
    </location>
</feature>
<feature type="transmembrane region" description="Helical" evidence="2">
    <location>
        <begin position="37"/>
        <end position="62"/>
    </location>
</feature>
<dbReference type="EMBL" id="SRPY01000375">
    <property type="protein sequence ID" value="KAG5925429.1"/>
    <property type="molecule type" value="Genomic_DNA"/>
</dbReference>
<dbReference type="Proteomes" id="UP000811619">
    <property type="component" value="Unassembled WGS sequence"/>
</dbReference>
<keyword evidence="2" id="KW-0472">Membrane</keyword>
<keyword evidence="2" id="KW-1133">Transmembrane helix</keyword>